<reference evidence="4" key="1">
    <citation type="submission" date="2015-08" db="EMBL/GenBank/DDBJ databases">
        <title>Genome sequencing project for genomic taxonomy and phylogenomics of Bacillus-like bacteria.</title>
        <authorList>
            <person name="Liu B."/>
            <person name="Wang J."/>
            <person name="Zhu Y."/>
            <person name="Liu G."/>
            <person name="Chen Q."/>
            <person name="Chen Z."/>
            <person name="Lan J."/>
            <person name="Che J."/>
            <person name="Ge C."/>
            <person name="Shi H."/>
            <person name="Pan Z."/>
            <person name="Liu X."/>
        </authorList>
    </citation>
    <scope>NUCLEOTIDE SEQUENCE [LARGE SCALE GENOMIC DNA]</scope>
    <source>
        <strain evidence="4">FJAT-4402</strain>
    </source>
</reference>
<reference evidence="3 4" key="2">
    <citation type="journal article" date="2016" name="Int. J. Syst. Evol. Microbiol.">
        <title>Bacillus gobiensis sp. nov., isolated from a soil sample.</title>
        <authorList>
            <person name="Liu B."/>
            <person name="Liu G.H."/>
            <person name="Cetin S."/>
            <person name="Schumann P."/>
            <person name="Pan Z.Z."/>
            <person name="Chen Q.Q."/>
        </authorList>
    </citation>
    <scope>NUCLEOTIDE SEQUENCE [LARGE SCALE GENOMIC DNA]</scope>
    <source>
        <strain evidence="3 4">FJAT-4402</strain>
    </source>
</reference>
<accession>A0A0M4FU76</accession>
<name>A0A0M4FU76_9BACI</name>
<dbReference type="SUPFAM" id="SSF51679">
    <property type="entry name" value="Bacterial luciferase-like"/>
    <property type="match status" value="1"/>
</dbReference>
<feature type="domain" description="Luciferase-like" evidence="2">
    <location>
        <begin position="4"/>
        <end position="299"/>
    </location>
</feature>
<dbReference type="GO" id="GO:0016705">
    <property type="term" value="F:oxidoreductase activity, acting on paired donors, with incorporation or reduction of molecular oxygen"/>
    <property type="evidence" value="ECO:0007669"/>
    <property type="project" value="InterPro"/>
</dbReference>
<dbReference type="PANTHER" id="PTHR30137">
    <property type="entry name" value="LUCIFERASE-LIKE MONOOXYGENASE"/>
    <property type="match status" value="1"/>
</dbReference>
<gene>
    <name evidence="3" type="ORF">AM592_21075</name>
</gene>
<dbReference type="Proteomes" id="UP000067625">
    <property type="component" value="Chromosome"/>
</dbReference>
<dbReference type="GO" id="GO:0005829">
    <property type="term" value="C:cytosol"/>
    <property type="evidence" value="ECO:0007669"/>
    <property type="project" value="TreeGrafter"/>
</dbReference>
<dbReference type="STRING" id="1441095.AM592_21075"/>
<protein>
    <recommendedName>
        <fullName evidence="2">Luciferase-like domain-containing protein</fullName>
    </recommendedName>
</protein>
<dbReference type="PATRIC" id="fig|1441095.3.peg.4667"/>
<proteinExistence type="predicted"/>
<dbReference type="AlphaFoldDB" id="A0A0M4FU76"/>
<dbReference type="RefSeq" id="WP_053605603.1">
    <property type="nucleotide sequence ID" value="NZ_CP012600.1"/>
</dbReference>
<dbReference type="FunFam" id="3.20.20.30:FF:000002">
    <property type="entry name" value="LLM class flavin-dependent oxidoreductase"/>
    <property type="match status" value="1"/>
</dbReference>
<dbReference type="NCBIfam" id="TIGR03558">
    <property type="entry name" value="oxido_grp_1"/>
    <property type="match status" value="1"/>
</dbReference>
<dbReference type="InterPro" id="IPR036661">
    <property type="entry name" value="Luciferase-like_sf"/>
</dbReference>
<dbReference type="InterPro" id="IPR019949">
    <property type="entry name" value="CmoO-like"/>
</dbReference>
<dbReference type="Pfam" id="PF00296">
    <property type="entry name" value="Bac_luciferase"/>
    <property type="match status" value="1"/>
</dbReference>
<evidence type="ECO:0000313" key="3">
    <source>
        <dbReference type="EMBL" id="ALC83735.1"/>
    </source>
</evidence>
<evidence type="ECO:0000256" key="1">
    <source>
        <dbReference type="ARBA" id="ARBA00007789"/>
    </source>
</evidence>
<dbReference type="EMBL" id="CP012600">
    <property type="protein sequence ID" value="ALC83735.1"/>
    <property type="molecule type" value="Genomic_DNA"/>
</dbReference>
<comment type="similarity">
    <text evidence="1">To bacterial alkanal monooxygenase alpha and beta chains.</text>
</comment>
<sequence length="330" mass="36705">MITFSILDQVPVPKGKDHSSALQDSVTLAKLADKSGYKRYWFAEHHSTKGLVSTSPEVMIAHTAANTSSIRIGSGGVLLPQYSPLKVAENFRQLEALYPGRIDLGIGRSPGGTTKTRLALTDGIKKSLTEFPRQLQDLIYYLTDTLPAEHEYAGIQASPPVPASPELWLLGLGENSAKLAGTHGIGYVQGHFINPERGEPAFAMYKDRFQASTFFSKPMPLAAIFIVCAETDDKAEELCLSQDLWLLRVEKGLDSRIPSVSEAKSYTYSAAEKERVLQNRNRMIIGSPSTVKQKLLELSDRYQIEEVMAVTNLYDFEEKRRSFERLAELF</sequence>
<evidence type="ECO:0000313" key="4">
    <source>
        <dbReference type="Proteomes" id="UP000067625"/>
    </source>
</evidence>
<organism evidence="3 4">
    <name type="scientific">Bacillus gobiensis</name>
    <dbReference type="NCBI Taxonomy" id="1441095"/>
    <lineage>
        <taxon>Bacteria</taxon>
        <taxon>Bacillati</taxon>
        <taxon>Bacillota</taxon>
        <taxon>Bacilli</taxon>
        <taxon>Bacillales</taxon>
        <taxon>Bacillaceae</taxon>
        <taxon>Bacillus</taxon>
    </lineage>
</organism>
<dbReference type="InterPro" id="IPR050766">
    <property type="entry name" value="Bact_Lucif_Oxidored"/>
</dbReference>
<dbReference type="Gene3D" id="3.20.20.30">
    <property type="entry name" value="Luciferase-like domain"/>
    <property type="match status" value="1"/>
</dbReference>
<dbReference type="InterPro" id="IPR011251">
    <property type="entry name" value="Luciferase-like_dom"/>
</dbReference>
<dbReference type="PANTHER" id="PTHR30137:SF19">
    <property type="entry name" value="LUCIFERASE-LIKE MONOOXYGENASE"/>
    <property type="match status" value="1"/>
</dbReference>
<evidence type="ECO:0000259" key="2">
    <source>
        <dbReference type="Pfam" id="PF00296"/>
    </source>
</evidence>
<dbReference type="OrthoDB" id="9780518at2"/>
<keyword evidence="4" id="KW-1185">Reference proteome</keyword>